<reference evidence="1" key="1">
    <citation type="journal article" date="2019" name="bioRxiv">
        <title>The Genome of the Zebra Mussel, Dreissena polymorpha: A Resource for Invasive Species Research.</title>
        <authorList>
            <person name="McCartney M.A."/>
            <person name="Auch B."/>
            <person name="Kono T."/>
            <person name="Mallez S."/>
            <person name="Zhang Y."/>
            <person name="Obille A."/>
            <person name="Becker A."/>
            <person name="Abrahante J.E."/>
            <person name="Garbe J."/>
            <person name="Badalamenti J.P."/>
            <person name="Herman A."/>
            <person name="Mangelson H."/>
            <person name="Liachko I."/>
            <person name="Sullivan S."/>
            <person name="Sone E.D."/>
            <person name="Koren S."/>
            <person name="Silverstein K.A.T."/>
            <person name="Beckman K.B."/>
            <person name="Gohl D.M."/>
        </authorList>
    </citation>
    <scope>NUCLEOTIDE SEQUENCE</scope>
    <source>
        <strain evidence="1">Duluth1</strain>
        <tissue evidence="1">Whole animal</tissue>
    </source>
</reference>
<protein>
    <submittedName>
        <fullName evidence="1">Uncharacterized protein</fullName>
    </submittedName>
</protein>
<reference evidence="1" key="2">
    <citation type="submission" date="2020-11" db="EMBL/GenBank/DDBJ databases">
        <authorList>
            <person name="McCartney M.A."/>
            <person name="Auch B."/>
            <person name="Kono T."/>
            <person name="Mallez S."/>
            <person name="Becker A."/>
            <person name="Gohl D.M."/>
            <person name="Silverstein K.A.T."/>
            <person name="Koren S."/>
            <person name="Bechman K.B."/>
            <person name="Herman A."/>
            <person name="Abrahante J.E."/>
            <person name="Garbe J."/>
        </authorList>
    </citation>
    <scope>NUCLEOTIDE SEQUENCE</scope>
    <source>
        <strain evidence="1">Duluth1</strain>
        <tissue evidence="1">Whole animal</tissue>
    </source>
</reference>
<name>A0A9D4GAY8_DREPO</name>
<dbReference type="Proteomes" id="UP000828390">
    <property type="component" value="Unassembled WGS sequence"/>
</dbReference>
<comment type="caution">
    <text evidence="1">The sequence shown here is derived from an EMBL/GenBank/DDBJ whole genome shotgun (WGS) entry which is preliminary data.</text>
</comment>
<gene>
    <name evidence="1" type="ORF">DPMN_140444</name>
</gene>
<proteinExistence type="predicted"/>
<accession>A0A9D4GAY8</accession>
<evidence type="ECO:0000313" key="2">
    <source>
        <dbReference type="Proteomes" id="UP000828390"/>
    </source>
</evidence>
<sequence length="52" mass="5818">MFGQDAVTRPDKGDTGIIVDKAQRDVLSETWIAEKPTKVSAFKDCYRSVFPV</sequence>
<organism evidence="1 2">
    <name type="scientific">Dreissena polymorpha</name>
    <name type="common">Zebra mussel</name>
    <name type="synonym">Mytilus polymorpha</name>
    <dbReference type="NCBI Taxonomy" id="45954"/>
    <lineage>
        <taxon>Eukaryota</taxon>
        <taxon>Metazoa</taxon>
        <taxon>Spiralia</taxon>
        <taxon>Lophotrochozoa</taxon>
        <taxon>Mollusca</taxon>
        <taxon>Bivalvia</taxon>
        <taxon>Autobranchia</taxon>
        <taxon>Heteroconchia</taxon>
        <taxon>Euheterodonta</taxon>
        <taxon>Imparidentia</taxon>
        <taxon>Neoheterodontei</taxon>
        <taxon>Myida</taxon>
        <taxon>Dreissenoidea</taxon>
        <taxon>Dreissenidae</taxon>
        <taxon>Dreissena</taxon>
    </lineage>
</organism>
<keyword evidence="2" id="KW-1185">Reference proteome</keyword>
<dbReference type="AlphaFoldDB" id="A0A9D4GAY8"/>
<evidence type="ECO:0000313" key="1">
    <source>
        <dbReference type="EMBL" id="KAH3812023.1"/>
    </source>
</evidence>
<dbReference type="EMBL" id="JAIWYP010000006">
    <property type="protein sequence ID" value="KAH3812023.1"/>
    <property type="molecule type" value="Genomic_DNA"/>
</dbReference>